<evidence type="ECO:0000256" key="1">
    <source>
        <dbReference type="ARBA" id="ARBA00022553"/>
    </source>
</evidence>
<accession>A0AAU7AYC6</accession>
<dbReference type="PANTHER" id="PTHR43214:SF24">
    <property type="entry name" value="TRANSCRIPTIONAL REGULATORY PROTEIN NARL-RELATED"/>
    <property type="match status" value="1"/>
</dbReference>
<dbReference type="PANTHER" id="PTHR43214">
    <property type="entry name" value="TWO-COMPONENT RESPONSE REGULATOR"/>
    <property type="match status" value="1"/>
</dbReference>
<dbReference type="Gene3D" id="3.40.50.2300">
    <property type="match status" value="1"/>
</dbReference>
<protein>
    <submittedName>
        <fullName evidence="8">Oxygen regulatory protein NreC</fullName>
    </submittedName>
</protein>
<dbReference type="PROSITE" id="PS50043">
    <property type="entry name" value="HTH_LUXR_2"/>
    <property type="match status" value="1"/>
</dbReference>
<dbReference type="PROSITE" id="PS50110">
    <property type="entry name" value="RESPONSE_REGULATORY"/>
    <property type="match status" value="1"/>
</dbReference>
<dbReference type="Pfam" id="PF00196">
    <property type="entry name" value="GerE"/>
    <property type="match status" value="1"/>
</dbReference>
<dbReference type="InterPro" id="IPR001789">
    <property type="entry name" value="Sig_transdc_resp-reg_receiver"/>
</dbReference>
<evidence type="ECO:0000256" key="2">
    <source>
        <dbReference type="ARBA" id="ARBA00023015"/>
    </source>
</evidence>
<evidence type="ECO:0000256" key="3">
    <source>
        <dbReference type="ARBA" id="ARBA00023125"/>
    </source>
</evidence>
<dbReference type="CDD" id="cd06170">
    <property type="entry name" value="LuxR_C_like"/>
    <property type="match status" value="1"/>
</dbReference>
<dbReference type="CDD" id="cd17535">
    <property type="entry name" value="REC_NarL-like"/>
    <property type="match status" value="1"/>
</dbReference>
<name>A0AAU7AYC6_9ACTN</name>
<evidence type="ECO:0000313" key="8">
    <source>
        <dbReference type="EMBL" id="XAY06642.1"/>
    </source>
</evidence>
<dbReference type="GO" id="GO:0000160">
    <property type="term" value="P:phosphorelay signal transduction system"/>
    <property type="evidence" value="ECO:0007669"/>
    <property type="project" value="InterPro"/>
</dbReference>
<keyword evidence="1 5" id="KW-0597">Phosphoprotein</keyword>
<keyword evidence="2" id="KW-0805">Transcription regulation</keyword>
<dbReference type="EMBL" id="CP114014">
    <property type="protein sequence ID" value="XAY06642.1"/>
    <property type="molecule type" value="Genomic_DNA"/>
</dbReference>
<dbReference type="InterPro" id="IPR016032">
    <property type="entry name" value="Sig_transdc_resp-reg_C-effctor"/>
</dbReference>
<dbReference type="GO" id="GO:0006355">
    <property type="term" value="P:regulation of DNA-templated transcription"/>
    <property type="evidence" value="ECO:0007669"/>
    <property type="project" value="InterPro"/>
</dbReference>
<feature type="modified residue" description="4-aspartylphosphate" evidence="5">
    <location>
        <position position="53"/>
    </location>
</feature>
<dbReference type="SMART" id="SM00448">
    <property type="entry name" value="REC"/>
    <property type="match status" value="1"/>
</dbReference>
<reference evidence="8" key="1">
    <citation type="submission" date="2022-12" db="EMBL/GenBank/DDBJ databases">
        <title>Paraconexibacter alkalitolerans sp. nov. and Baekduia alba sp. nov., isolated from soil and emended description of the genera Paraconexibacter (Chun et al., 2020) and Baekduia (An et al., 2020).</title>
        <authorList>
            <person name="Vieira S."/>
            <person name="Huber K.J."/>
            <person name="Geppert A."/>
            <person name="Wolf J."/>
            <person name="Neumann-Schaal M."/>
            <person name="Muesken M."/>
            <person name="Overmann J."/>
        </authorList>
    </citation>
    <scope>NUCLEOTIDE SEQUENCE</scope>
    <source>
        <strain evidence="8">AEG42_29</strain>
    </source>
</reference>
<dbReference type="InterPro" id="IPR011006">
    <property type="entry name" value="CheY-like_superfamily"/>
</dbReference>
<dbReference type="InterPro" id="IPR039420">
    <property type="entry name" value="WalR-like"/>
</dbReference>
<dbReference type="RefSeq" id="WP_354697866.1">
    <property type="nucleotide sequence ID" value="NZ_CP114014.1"/>
</dbReference>
<keyword evidence="3" id="KW-0238">DNA-binding</keyword>
<evidence type="ECO:0000259" key="7">
    <source>
        <dbReference type="PROSITE" id="PS50110"/>
    </source>
</evidence>
<evidence type="ECO:0000256" key="4">
    <source>
        <dbReference type="ARBA" id="ARBA00023163"/>
    </source>
</evidence>
<dbReference type="Pfam" id="PF00072">
    <property type="entry name" value="Response_reg"/>
    <property type="match status" value="1"/>
</dbReference>
<dbReference type="InterPro" id="IPR058245">
    <property type="entry name" value="NreC/VraR/RcsB-like_REC"/>
</dbReference>
<proteinExistence type="predicted"/>
<dbReference type="SUPFAM" id="SSF46894">
    <property type="entry name" value="C-terminal effector domain of the bipartite response regulators"/>
    <property type="match status" value="1"/>
</dbReference>
<evidence type="ECO:0000256" key="5">
    <source>
        <dbReference type="PROSITE-ProRule" id="PRU00169"/>
    </source>
</evidence>
<evidence type="ECO:0000259" key="6">
    <source>
        <dbReference type="PROSITE" id="PS50043"/>
    </source>
</evidence>
<organism evidence="8">
    <name type="scientific">Paraconexibacter sp. AEG42_29</name>
    <dbReference type="NCBI Taxonomy" id="2997339"/>
    <lineage>
        <taxon>Bacteria</taxon>
        <taxon>Bacillati</taxon>
        <taxon>Actinomycetota</taxon>
        <taxon>Thermoleophilia</taxon>
        <taxon>Solirubrobacterales</taxon>
        <taxon>Paraconexibacteraceae</taxon>
        <taxon>Paraconexibacter</taxon>
    </lineage>
</organism>
<dbReference type="SUPFAM" id="SSF52172">
    <property type="entry name" value="CheY-like"/>
    <property type="match status" value="1"/>
</dbReference>
<keyword evidence="4" id="KW-0804">Transcription</keyword>
<dbReference type="GO" id="GO:0003677">
    <property type="term" value="F:DNA binding"/>
    <property type="evidence" value="ECO:0007669"/>
    <property type="project" value="UniProtKB-KW"/>
</dbReference>
<dbReference type="SMART" id="SM00421">
    <property type="entry name" value="HTH_LUXR"/>
    <property type="match status" value="1"/>
</dbReference>
<feature type="domain" description="HTH luxR-type" evidence="6">
    <location>
        <begin position="141"/>
        <end position="206"/>
    </location>
</feature>
<dbReference type="KEGG" id="parq:DSM112329_03517"/>
<dbReference type="AlphaFoldDB" id="A0AAU7AYC6"/>
<dbReference type="PRINTS" id="PR00038">
    <property type="entry name" value="HTHLUXR"/>
</dbReference>
<gene>
    <name evidence="8" type="primary">nreC_3</name>
    <name evidence="8" type="ORF">DSM112329_03517</name>
</gene>
<feature type="domain" description="Response regulatory" evidence="7">
    <location>
        <begin position="2"/>
        <end position="118"/>
    </location>
</feature>
<sequence length="210" mass="23348">MRLMIADDHSMVRGGLKLLLDRQPDFEVVAEAGDGAEAVAVALEHRPDLCILDVSMPKLTGLQATREIKLQMPDVDVLILSMHDDERYLFEALKAGAGGYVLKTEADRALVDAVRAVSRGEPFLTSSAQRRLVRDWIADPTSGPSEPLSPREQEVLKLIAEAHTNREIGEILHLAEKTVESHRGNLLRKLGMRDRVELVRYAIRRGLVEA</sequence>
<dbReference type="InterPro" id="IPR000792">
    <property type="entry name" value="Tscrpt_reg_LuxR_C"/>
</dbReference>